<evidence type="ECO:0000313" key="3">
    <source>
        <dbReference type="EMBL" id="MCQ4081598.1"/>
    </source>
</evidence>
<dbReference type="RefSeq" id="WP_255920496.1">
    <property type="nucleotide sequence ID" value="NZ_JANFNG010000008.1"/>
</dbReference>
<dbReference type="Proteomes" id="UP001057702">
    <property type="component" value="Unassembled WGS sequence"/>
</dbReference>
<evidence type="ECO:0000256" key="1">
    <source>
        <dbReference type="SAM" id="MobiDB-lite"/>
    </source>
</evidence>
<organism evidence="3 4">
    <name type="scientific">Streptomyces humicola</name>
    <dbReference type="NCBI Taxonomy" id="2953240"/>
    <lineage>
        <taxon>Bacteria</taxon>
        <taxon>Bacillati</taxon>
        <taxon>Actinomycetota</taxon>
        <taxon>Actinomycetes</taxon>
        <taxon>Kitasatosporales</taxon>
        <taxon>Streptomycetaceae</taxon>
        <taxon>Streptomyces</taxon>
    </lineage>
</organism>
<name>A0ABT1PV97_9ACTN</name>
<feature type="compositionally biased region" description="Low complexity" evidence="1">
    <location>
        <begin position="323"/>
        <end position="334"/>
    </location>
</feature>
<keyword evidence="2" id="KW-0812">Transmembrane</keyword>
<feature type="region of interest" description="Disordered" evidence="1">
    <location>
        <begin position="429"/>
        <end position="463"/>
    </location>
</feature>
<evidence type="ECO:0000313" key="4">
    <source>
        <dbReference type="Proteomes" id="UP001057702"/>
    </source>
</evidence>
<keyword evidence="4" id="KW-1185">Reference proteome</keyword>
<comment type="caution">
    <text evidence="3">The sequence shown here is derived from an EMBL/GenBank/DDBJ whole genome shotgun (WGS) entry which is preliminary data.</text>
</comment>
<feature type="region of interest" description="Disordered" evidence="1">
    <location>
        <begin position="60"/>
        <end position="105"/>
    </location>
</feature>
<feature type="region of interest" description="Disordered" evidence="1">
    <location>
        <begin position="312"/>
        <end position="371"/>
    </location>
</feature>
<feature type="compositionally biased region" description="Low complexity" evidence="1">
    <location>
        <begin position="60"/>
        <end position="71"/>
    </location>
</feature>
<proteinExistence type="predicted"/>
<sequence>MGIERTPAVTSAADAAGSPDERADGPPVHRHRHRPPLTAALVAGAVLVAGGGGAYWAASAAAGGARASHGSQDTGPGTSGKAGGPPPLALNGWTGTDTPSDPGGSAYRATGALPAGPGSAHVYRAVDQVPRADVARLAAALGVRGPVRLDGGIWRAGAAPGARGPALEVSQDAPGSWVFSRYGTTPPCRPRTALPPSGTAVCYSAADSTMASGPAGTASPASPQQAMRAAAPVLAALGLTGQPTDTSQTAGSDRTIVVDPVFDGLPTHGWRTSLQVASDGGLLSATGRLARLAQGPAYPVVSAERALQEMQAPGSSRVPAACPTSHPGSATGTTGTTGAGGVNPGGPMLRPSASASDPSNPVDRQRPAMGPCVPGWAAQPLEVRGATFGLSAQFVSGRPELVPSWLFRVARSGDGQAYTVAQPAVDPRFLTAPGGAGAGDPSAPSPSPSPSGSPSGVATATPTRVDSYSATGRTLTLHFYGGLCDTYSASVVRQSTGSVAVRVTGMRKNPRQICPMIAKQFTERVTLAQTLDARPVYDASDGHTVVEHS</sequence>
<dbReference type="EMBL" id="JANFNG010000008">
    <property type="protein sequence ID" value="MCQ4081598.1"/>
    <property type="molecule type" value="Genomic_DNA"/>
</dbReference>
<feature type="region of interest" description="Disordered" evidence="1">
    <location>
        <begin position="1"/>
        <end position="36"/>
    </location>
</feature>
<evidence type="ECO:0008006" key="5">
    <source>
        <dbReference type="Google" id="ProtNLM"/>
    </source>
</evidence>
<keyword evidence="2" id="KW-0472">Membrane</keyword>
<gene>
    <name evidence="3" type="ORF">NGB36_13525</name>
</gene>
<protein>
    <recommendedName>
        <fullName evidence="5">Large membrane protein</fullName>
    </recommendedName>
</protein>
<feature type="transmembrane region" description="Helical" evidence="2">
    <location>
        <begin position="37"/>
        <end position="58"/>
    </location>
</feature>
<accession>A0ABT1PV97</accession>
<keyword evidence="2" id="KW-1133">Transmembrane helix</keyword>
<evidence type="ECO:0000256" key="2">
    <source>
        <dbReference type="SAM" id="Phobius"/>
    </source>
</evidence>
<reference evidence="3" key="1">
    <citation type="submission" date="2022-06" db="EMBL/GenBank/DDBJ databases">
        <title>Draft genome sequence of Streptomyces sp. RB6PN25 isolated from peat swamp forest in Thailand.</title>
        <authorList>
            <person name="Duangmal K."/>
            <person name="Klaysubun C."/>
        </authorList>
    </citation>
    <scope>NUCLEOTIDE SEQUENCE</scope>
    <source>
        <strain evidence="3">RB6PN25</strain>
    </source>
</reference>
<feature type="compositionally biased region" description="Gly residues" evidence="1">
    <location>
        <begin position="335"/>
        <end position="344"/>
    </location>
</feature>